<dbReference type="InterPro" id="IPR001650">
    <property type="entry name" value="Helicase_C-like"/>
</dbReference>
<keyword evidence="6" id="KW-1185">Reference proteome</keyword>
<evidence type="ECO:0000259" key="4">
    <source>
        <dbReference type="PROSITE" id="PS51194"/>
    </source>
</evidence>
<dbReference type="Pfam" id="PF00271">
    <property type="entry name" value="Helicase_C"/>
    <property type="match status" value="1"/>
</dbReference>
<dbReference type="SMART" id="SM00487">
    <property type="entry name" value="DEXDc"/>
    <property type="match status" value="1"/>
</dbReference>
<dbReference type="InterPro" id="IPR014001">
    <property type="entry name" value="Helicase_ATP-bd"/>
</dbReference>
<dbReference type="InterPro" id="IPR027417">
    <property type="entry name" value="P-loop_NTPase"/>
</dbReference>
<dbReference type="PANTHER" id="PTHR47957:SF3">
    <property type="entry name" value="ATP-DEPENDENT HELICASE HRQ1"/>
    <property type="match status" value="1"/>
</dbReference>
<feature type="domain" description="Helicase C-terminal" evidence="4">
    <location>
        <begin position="308"/>
        <end position="465"/>
    </location>
</feature>
<dbReference type="OrthoDB" id="36796at2157"/>
<protein>
    <submittedName>
        <fullName evidence="5">DEAD/DEAH box helicase</fullName>
    </submittedName>
</protein>
<dbReference type="AlphaFoldDB" id="A0A3R9QB85"/>
<keyword evidence="5" id="KW-0347">Helicase</keyword>
<dbReference type="GO" id="GO:0005524">
    <property type="term" value="F:ATP binding"/>
    <property type="evidence" value="ECO:0007669"/>
    <property type="project" value="UniProtKB-KW"/>
</dbReference>
<dbReference type="Pfam" id="PF00270">
    <property type="entry name" value="DEAD"/>
    <property type="match status" value="1"/>
</dbReference>
<dbReference type="PANTHER" id="PTHR47957">
    <property type="entry name" value="ATP-DEPENDENT HELICASE HRQ1"/>
    <property type="match status" value="1"/>
</dbReference>
<dbReference type="GO" id="GO:0036297">
    <property type="term" value="P:interstrand cross-link repair"/>
    <property type="evidence" value="ECO:0007669"/>
    <property type="project" value="TreeGrafter"/>
</dbReference>
<keyword evidence="1" id="KW-0547">Nucleotide-binding</keyword>
<dbReference type="SUPFAM" id="SSF52540">
    <property type="entry name" value="P-loop containing nucleoside triphosphate hydrolases"/>
    <property type="match status" value="1"/>
</dbReference>
<reference evidence="5 6" key="1">
    <citation type="submission" date="2018-10" db="EMBL/GenBank/DDBJ databases">
        <title>Co-occurring genomic capacity for anaerobic methane metabolism and dissimilatory sulfite reduction discovered in the Korarchaeota.</title>
        <authorList>
            <person name="Mckay L.J."/>
            <person name="Dlakic M."/>
            <person name="Fields M.W."/>
            <person name="Delmont T.O."/>
            <person name="Eren A.M."/>
            <person name="Jay Z.J."/>
            <person name="Klingelsmith K.B."/>
            <person name="Rusch D.B."/>
            <person name="Inskeep W.P."/>
        </authorList>
    </citation>
    <scope>NUCLEOTIDE SEQUENCE [LARGE SCALE GENOMIC DNA]</scope>
    <source>
        <strain evidence="5 6">MDKW</strain>
    </source>
</reference>
<evidence type="ECO:0000313" key="5">
    <source>
        <dbReference type="EMBL" id="RSN72304.1"/>
    </source>
</evidence>
<name>A0A3R9QB85_9CREN</name>
<feature type="domain" description="Helicase ATP-binding" evidence="3">
    <location>
        <begin position="59"/>
        <end position="230"/>
    </location>
</feature>
<keyword evidence="5" id="KW-0378">Hydrolase</keyword>
<dbReference type="RefSeq" id="WP_125672620.1">
    <property type="nucleotide sequence ID" value="NZ_RCOS01000160.1"/>
</dbReference>
<evidence type="ECO:0000259" key="3">
    <source>
        <dbReference type="PROSITE" id="PS51192"/>
    </source>
</evidence>
<dbReference type="GO" id="GO:0006289">
    <property type="term" value="P:nucleotide-excision repair"/>
    <property type="evidence" value="ECO:0007669"/>
    <property type="project" value="TreeGrafter"/>
</dbReference>
<dbReference type="SMART" id="SM00490">
    <property type="entry name" value="HELICc"/>
    <property type="match status" value="1"/>
</dbReference>
<dbReference type="GO" id="GO:0003676">
    <property type="term" value="F:nucleic acid binding"/>
    <property type="evidence" value="ECO:0007669"/>
    <property type="project" value="InterPro"/>
</dbReference>
<dbReference type="InterPro" id="IPR011545">
    <property type="entry name" value="DEAD/DEAH_box_helicase_dom"/>
</dbReference>
<keyword evidence="2" id="KW-0067">ATP-binding</keyword>
<gene>
    <name evidence="5" type="ORF">D6D85_14290</name>
</gene>
<evidence type="ECO:0000313" key="6">
    <source>
        <dbReference type="Proteomes" id="UP000277582"/>
    </source>
</evidence>
<organism evidence="5 6">
    <name type="scientific">Candidatus Methanodesulfokora washburnensis</name>
    <dbReference type="NCBI Taxonomy" id="2478471"/>
    <lineage>
        <taxon>Archaea</taxon>
        <taxon>Thermoproteota</taxon>
        <taxon>Candidatus Korarchaeia</taxon>
        <taxon>Candidatus Korarchaeia incertae sedis</taxon>
        <taxon>Candidatus Methanodesulfokora</taxon>
    </lineage>
</organism>
<comment type="caution">
    <text evidence="5">The sequence shown here is derived from an EMBL/GenBank/DDBJ whole genome shotgun (WGS) entry which is preliminary data.</text>
</comment>
<dbReference type="GO" id="GO:0043138">
    <property type="term" value="F:3'-5' DNA helicase activity"/>
    <property type="evidence" value="ECO:0007669"/>
    <property type="project" value="TreeGrafter"/>
</dbReference>
<dbReference type="PROSITE" id="PS51192">
    <property type="entry name" value="HELICASE_ATP_BIND_1"/>
    <property type="match status" value="1"/>
</dbReference>
<dbReference type="Gene3D" id="3.40.50.300">
    <property type="entry name" value="P-loop containing nucleotide triphosphate hydrolases"/>
    <property type="match status" value="2"/>
</dbReference>
<dbReference type="Proteomes" id="UP000277582">
    <property type="component" value="Unassembled WGS sequence"/>
</dbReference>
<dbReference type="PROSITE" id="PS51194">
    <property type="entry name" value="HELICASE_CTER"/>
    <property type="match status" value="1"/>
</dbReference>
<accession>A0A3R9QB85</accession>
<proteinExistence type="predicted"/>
<dbReference type="EMBL" id="RCOS01000160">
    <property type="protein sequence ID" value="RSN72304.1"/>
    <property type="molecule type" value="Genomic_DNA"/>
</dbReference>
<evidence type="ECO:0000256" key="2">
    <source>
        <dbReference type="ARBA" id="ARBA00022840"/>
    </source>
</evidence>
<evidence type="ECO:0000256" key="1">
    <source>
        <dbReference type="ARBA" id="ARBA00022741"/>
    </source>
</evidence>
<sequence>MDTERLLKDLSYDFYKHVQKADKPEEENLTFSDIFPEISRTKRGYLANEKLYSHQLRTVKALKSGKNVILISGSGSGKTEAWFLYSKDGKRTMVVYPTLALANDQISRLKDYSEAIGLKAEAMDSMRRREMKRVSSSDILITNPAFLMTDMKRWVSGGPKILYGFAERMDLLVLDEFDFYDPRCIALLVSMIRLLKLLSPKNFSIAILTATLGNPEEMAGILTQINGKETEIIRGRPFRPENRVYVVIGKDLRSAWERVKLHKEEILRAAGRDIAESIDDFEKFKIKYYSIKEIARYLGIELPEAYVDPVEVISRYAEDDGVTIVFTRSIRSAEELYRRMLTEHPEISHRVATHHHLVDKEKRAEIERLAKEGIVRILISPRTLAQGIDIGDVIRIVHLGLPPSVREFKQREGRKGRRKWIEYTETVIFPIGSWDRELLLRGVDVLEKWSNMRLEIALVNQENRYSTLFEAMYKFMSPFFREKMSQEELSLLKDLELVRGTDLTKLGKRVWRNLNFYEFAPPYGIKRLLIAEDGISFLPDIGYCDLVERFQIGCIDHSSDGIVKSLRRRGRYVTGVELVPITDLRRVEEELSYTLEEYEKVKLSWGESPSVLEDYRRGRLHSEVICVVDPPVSGFGLYRKVPNRAYWVLNGPLRPIVAGDRTYFIRDRRSLEIVAETGGRYSDYTYGYSIELDPAENMTWLRIGLAVLCIVLRQVFGIDLSSLEYSVANTGNKKLMSIHEPRCAGLLEKMDWQKVRDSIQSFIPDEISEIMLMQIDDQAHFEFISAGANWDLAKRYAVRAVDYIMAERRIPIEISGIKISIPAPSKALKLLSIDTSLIEFEDVKILYVSVFDGEKVISGRFVRELVELVESDEEVIREIQRSLDSGFTILAYDFDSIIEEIRPVSTSLYYMMLGLKGSGRVKELRERVKEIFGDPTPQDILRMLGDEKVHLKDVISEIGSSDRMLKMRGSGRWRSFTNFLDEKVRKYLQDRVSSIYKLGLFIKEMEKSSPAKIPAN</sequence>